<feature type="compositionally biased region" description="Basic and acidic residues" evidence="4">
    <location>
        <begin position="1360"/>
        <end position="1376"/>
    </location>
</feature>
<dbReference type="SUPFAM" id="SSF56300">
    <property type="entry name" value="Metallo-dependent phosphatases"/>
    <property type="match status" value="1"/>
</dbReference>
<feature type="region of interest" description="Disordered" evidence="4">
    <location>
        <begin position="974"/>
        <end position="994"/>
    </location>
</feature>
<dbReference type="Pfam" id="PF00149">
    <property type="entry name" value="Metallophos"/>
    <property type="match status" value="1"/>
</dbReference>
<dbReference type="EMBL" id="KI517809">
    <property type="protein sequence ID" value="ESQ30762.1"/>
    <property type="molecule type" value="Genomic_DNA"/>
</dbReference>
<feature type="region of interest" description="Disordered" evidence="4">
    <location>
        <begin position="781"/>
        <end position="810"/>
    </location>
</feature>
<dbReference type="InterPro" id="IPR051134">
    <property type="entry name" value="PPP_phosphatase"/>
</dbReference>
<dbReference type="InterPro" id="IPR029052">
    <property type="entry name" value="Metallo-depent_PP-like"/>
</dbReference>
<dbReference type="Pfam" id="PF10536">
    <property type="entry name" value="PMD"/>
    <property type="match status" value="1"/>
</dbReference>
<feature type="compositionally biased region" description="Low complexity" evidence="4">
    <location>
        <begin position="1108"/>
        <end position="1121"/>
    </location>
</feature>
<feature type="compositionally biased region" description="Basic and acidic residues" evidence="4">
    <location>
        <begin position="1131"/>
        <end position="1142"/>
    </location>
</feature>
<proteinExistence type="predicted"/>
<feature type="compositionally biased region" description="Basic residues" evidence="4">
    <location>
        <begin position="783"/>
        <end position="792"/>
    </location>
</feature>
<feature type="compositionally biased region" description="Polar residues" evidence="4">
    <location>
        <begin position="974"/>
        <end position="985"/>
    </location>
</feature>
<keyword evidence="2" id="KW-0479">Metal-binding</keyword>
<dbReference type="PANTHER" id="PTHR45668:SF7">
    <property type="entry name" value="SERINE_THREONINE-PROTEIN PHOSPHATASE 7 LONG FORM HOMOLOG"/>
    <property type="match status" value="1"/>
</dbReference>
<evidence type="ECO:0000256" key="2">
    <source>
        <dbReference type="ARBA" id="ARBA00022723"/>
    </source>
</evidence>
<evidence type="ECO:0000256" key="3">
    <source>
        <dbReference type="ARBA" id="ARBA00023211"/>
    </source>
</evidence>
<name>V4KLE6_EUTSA</name>
<protein>
    <recommendedName>
        <fullName evidence="5">Serine/threonine specific protein phosphatases domain-containing protein</fullName>
    </recommendedName>
</protein>
<feature type="compositionally biased region" description="Basic and acidic residues" evidence="4">
    <location>
        <begin position="1320"/>
        <end position="1344"/>
    </location>
</feature>
<accession>V4KLE6</accession>
<dbReference type="GO" id="GO:0046872">
    <property type="term" value="F:metal ion binding"/>
    <property type="evidence" value="ECO:0007669"/>
    <property type="project" value="UniProtKB-KW"/>
</dbReference>
<feature type="domain" description="Serine/threonine specific protein phosphatases" evidence="5">
    <location>
        <begin position="616"/>
        <end position="954"/>
    </location>
</feature>
<dbReference type="OrthoDB" id="1939467at2759"/>
<sequence>MEVQSLLNFDLDPGPVDQSILVWQHEHRSAAIWEDEVPPRELTCRHKLLGMRDWPLEPLVCQKLIEFGLYGVYKVAFIQLDYALITALVERWRPETHTFHLPAGEITVTLQDVNILLGLRVDGPAVTGSTKNNWADLCEDLLGLRPGAKDLHGSHVSLAWLRDNFRNLPADPDEETLKCHTRAFVLALMSGFLYGDKSKHDVALTFLPLLRDFDEVAQLSWGSATLALLYRELCRASKRTVSTICGPLVLLQLWAWERLHVGRPGRLKDVGASYMEGIDGALPDPLGCRWRASLSHKENPRGGLDFYRDQFDQQKDEQVIWQPYTHDLLAKLPLICLSGQNIWRTVAPLICFDVVEWHRPDRVLRQFGLHQTIPAPCDNEKALHSIDKRGKSEYDWSARHSRHIEMWEARQSSVVFGEPECGPMDYNDPYMEWYRRITRRIISPMNERRPGQFLPTGFAFQVLVQRVAAIHALSKAALEEELTVDTARQTLQNIVDMCAGALQLNAPLGSLSNGSVAQAPTPGPFLMLPQPTPTIISQKPLPLNEMGIDDGLSAEPLEVTQPVQDIGCEQSLPSVSQKPLFWPSGGKLTFSWICDVMLGFDWSSRNLPPCEFSSVLPFNVLDELVLSASKILKKEPNCVRIESDKAKVVVVGDLHGQLHDLMFLMQDAGFPNGDQFYVFNGNYVDNGAWGLETFLLLLSWKVFLPDRVYLLRGSHESESCTSLYGFKNEVLTKYGDKGAVVYKKCLECFQLLPLASVIGGKVFTAHGGLFRDVSRFLSDKQERSRKRKRNQKKQADASVLESENSSESLPLGSLKDLSKVKRRVIDPPAEGSNLIPGDILWSDPSKDTGLFLNKENGIGLLWGPDCTAKFLQENDLKLIIRGKEAPDKRAKRDGLPSMNEGYAKDHEGLITLFSAPDHPQFQETEERHNNKGAYLILQIPEYEEPEIHVFEAVSPRPKAEAYYDYRGLIHSTGNVVPNNTNSVYSPSLAPNDEDSLISSENFEHKSMDLSEQMEVDGKDDVDSKCSDSRTDDDAALSTLASGDKDMVDSSEKTENGSKEADHSETAEISKDLSDTVGKPESCSRTESMFEATETAENLESRAPKAIDLEPPLTTDLEPPLTIDLQVLDSGKSIESRTEKPTDSESMAADEIAGESEPRIGGENDVEVSNSTKMSEEKAENGRKSDSLEASDNVNEEEARDAKPRVDDCSTTGDAGVELEITYDEKPESAVTEITGHDIAECTTDTNRDIATDGAEKSELATTKLSYSEPIEDMVDFDMENIATDDVDADPGTVNGGLNADCTILSKCTTSEPGGSELFVAHDKLTDTRKPSCDKDHGESADKPQRVIKLVTYSKRKPSDKKHMVDSSEEPQKKINEAVDSNTNGALDKSHSVPNDMDS</sequence>
<feature type="compositionally biased region" description="Low complexity" evidence="4">
    <location>
        <begin position="798"/>
        <end position="810"/>
    </location>
</feature>
<keyword evidence="7" id="KW-1185">Reference proteome</keyword>
<dbReference type="Gramene" id="ESQ30762">
    <property type="protein sequence ID" value="ESQ30762"/>
    <property type="gene ID" value="EUTSA_v10011184mg"/>
</dbReference>
<feature type="compositionally biased region" description="Basic and acidic residues" evidence="4">
    <location>
        <begin position="1042"/>
        <end position="1073"/>
    </location>
</feature>
<dbReference type="eggNOG" id="KOG0376">
    <property type="taxonomic scope" value="Eukaryota"/>
</dbReference>
<dbReference type="PRINTS" id="PR00114">
    <property type="entry name" value="STPHPHTASE"/>
</dbReference>
<feature type="region of interest" description="Disordered" evidence="4">
    <location>
        <begin position="1011"/>
        <end position="1212"/>
    </location>
</feature>
<feature type="compositionally biased region" description="Basic and acidic residues" evidence="4">
    <location>
        <begin position="1098"/>
        <end position="1107"/>
    </location>
</feature>
<dbReference type="GO" id="GO:0016787">
    <property type="term" value="F:hydrolase activity"/>
    <property type="evidence" value="ECO:0007669"/>
    <property type="project" value="InterPro"/>
</dbReference>
<comment type="cofactor">
    <cofactor evidence="1">
        <name>Mn(2+)</name>
        <dbReference type="ChEBI" id="CHEBI:29035"/>
    </cofactor>
</comment>
<feature type="compositionally biased region" description="Basic and acidic residues" evidence="4">
    <location>
        <begin position="1015"/>
        <end position="1032"/>
    </location>
</feature>
<evidence type="ECO:0000259" key="5">
    <source>
        <dbReference type="SMART" id="SM00156"/>
    </source>
</evidence>
<dbReference type="InterPro" id="IPR019557">
    <property type="entry name" value="AminoTfrase-like_pln_mobile"/>
</dbReference>
<dbReference type="KEGG" id="eus:EUTSA_v10011184mg"/>
<evidence type="ECO:0000313" key="6">
    <source>
        <dbReference type="EMBL" id="ESQ30762.1"/>
    </source>
</evidence>
<feature type="region of interest" description="Disordered" evidence="4">
    <location>
        <begin position="1320"/>
        <end position="1398"/>
    </location>
</feature>
<dbReference type="Proteomes" id="UP000030689">
    <property type="component" value="Unassembled WGS sequence"/>
</dbReference>
<dbReference type="STRING" id="72664.V4KLE6"/>
<feature type="compositionally biased region" description="Basic and acidic residues" evidence="4">
    <location>
        <begin position="1173"/>
        <end position="1186"/>
    </location>
</feature>
<evidence type="ECO:0000313" key="7">
    <source>
        <dbReference type="Proteomes" id="UP000030689"/>
    </source>
</evidence>
<evidence type="ECO:0000256" key="4">
    <source>
        <dbReference type="SAM" id="MobiDB-lite"/>
    </source>
</evidence>
<gene>
    <name evidence="6" type="ORF">EUTSA_v10011184mg</name>
</gene>
<keyword evidence="3" id="KW-0464">Manganese</keyword>
<reference evidence="6 7" key="1">
    <citation type="journal article" date="2013" name="Front. Plant Sci.">
        <title>The Reference Genome of the Halophytic Plant Eutrema salsugineum.</title>
        <authorList>
            <person name="Yang R."/>
            <person name="Jarvis D.E."/>
            <person name="Chen H."/>
            <person name="Beilstein M.A."/>
            <person name="Grimwood J."/>
            <person name="Jenkins J."/>
            <person name="Shu S."/>
            <person name="Prochnik S."/>
            <person name="Xin M."/>
            <person name="Ma C."/>
            <person name="Schmutz J."/>
            <person name="Wing R.A."/>
            <person name="Mitchell-Olds T."/>
            <person name="Schumaker K.S."/>
            <person name="Wang X."/>
        </authorList>
    </citation>
    <scope>NUCLEOTIDE SEQUENCE [LARGE SCALE GENOMIC DNA]</scope>
</reference>
<dbReference type="Gene3D" id="3.60.21.10">
    <property type="match status" value="1"/>
</dbReference>
<dbReference type="SMART" id="SM00156">
    <property type="entry name" value="PP2Ac"/>
    <property type="match status" value="1"/>
</dbReference>
<dbReference type="InterPro" id="IPR006186">
    <property type="entry name" value="Ser/Thr-sp_prot-phosphatase"/>
</dbReference>
<dbReference type="OMA" id="KCHTRAF"/>
<dbReference type="InterPro" id="IPR004843">
    <property type="entry name" value="Calcineurin-like_PHP"/>
</dbReference>
<dbReference type="InterPro" id="IPR041754">
    <property type="entry name" value="MPP_PP7"/>
</dbReference>
<organism evidence="6 7">
    <name type="scientific">Eutrema salsugineum</name>
    <name type="common">Saltwater cress</name>
    <name type="synonym">Sisymbrium salsugineum</name>
    <dbReference type="NCBI Taxonomy" id="72664"/>
    <lineage>
        <taxon>Eukaryota</taxon>
        <taxon>Viridiplantae</taxon>
        <taxon>Streptophyta</taxon>
        <taxon>Embryophyta</taxon>
        <taxon>Tracheophyta</taxon>
        <taxon>Spermatophyta</taxon>
        <taxon>Magnoliopsida</taxon>
        <taxon>eudicotyledons</taxon>
        <taxon>Gunneridae</taxon>
        <taxon>Pentapetalae</taxon>
        <taxon>rosids</taxon>
        <taxon>malvids</taxon>
        <taxon>Brassicales</taxon>
        <taxon>Brassicaceae</taxon>
        <taxon>Eutremeae</taxon>
        <taxon>Eutrema</taxon>
    </lineage>
</organism>
<dbReference type="PANTHER" id="PTHR45668">
    <property type="entry name" value="SERINE/THREONINE-PROTEIN PHOSPHATASE 5-RELATED"/>
    <property type="match status" value="1"/>
</dbReference>
<evidence type="ECO:0000256" key="1">
    <source>
        <dbReference type="ARBA" id="ARBA00001936"/>
    </source>
</evidence>
<dbReference type="CDD" id="cd07418">
    <property type="entry name" value="MPP_PP7"/>
    <property type="match status" value="1"/>
</dbReference>